<protein>
    <recommendedName>
        <fullName evidence="4">Transmembrane protein</fullName>
    </recommendedName>
</protein>
<evidence type="ECO:0000313" key="2">
    <source>
        <dbReference type="EnsemblPlants" id="Kaladp0098s0202.1.v1.1"/>
    </source>
</evidence>
<feature type="transmembrane region" description="Helical" evidence="1">
    <location>
        <begin position="12"/>
        <end position="37"/>
    </location>
</feature>
<dbReference type="EnsemblPlants" id="Kaladp0098s0202.3.v1.1">
    <property type="protein sequence ID" value="Kaladp0098s0202.3.v1.1"/>
    <property type="gene ID" value="Kaladp0098s0202.v1.1"/>
</dbReference>
<name>A0A7N0V5F8_KALFE</name>
<sequence>MAKKLPEIDTPWILQALPILLVVLVAAHVLALAYWIYRLATDNKRSVNKRH</sequence>
<evidence type="ECO:0008006" key="4">
    <source>
        <dbReference type="Google" id="ProtNLM"/>
    </source>
</evidence>
<dbReference type="EnsemblPlants" id="Kaladp0098s0202.2.v1.1">
    <property type="protein sequence ID" value="Kaladp0098s0202.2.v1.1"/>
    <property type="gene ID" value="Kaladp0098s0202.v1.1"/>
</dbReference>
<organism evidence="2 3">
    <name type="scientific">Kalanchoe fedtschenkoi</name>
    <name type="common">Lavender scallops</name>
    <name type="synonym">South American air plant</name>
    <dbReference type="NCBI Taxonomy" id="63787"/>
    <lineage>
        <taxon>Eukaryota</taxon>
        <taxon>Viridiplantae</taxon>
        <taxon>Streptophyta</taxon>
        <taxon>Embryophyta</taxon>
        <taxon>Tracheophyta</taxon>
        <taxon>Spermatophyta</taxon>
        <taxon>Magnoliopsida</taxon>
        <taxon>eudicotyledons</taxon>
        <taxon>Gunneridae</taxon>
        <taxon>Pentapetalae</taxon>
        <taxon>Saxifragales</taxon>
        <taxon>Crassulaceae</taxon>
        <taxon>Kalanchoe</taxon>
    </lineage>
</organism>
<keyword evidence="1" id="KW-1133">Transmembrane helix</keyword>
<dbReference type="PANTHER" id="PTHR35755:SF3">
    <property type="entry name" value="EXPRESSED PROTEIN"/>
    <property type="match status" value="1"/>
</dbReference>
<dbReference type="Gramene" id="Kaladp0098s0202.1.v1.1">
    <property type="protein sequence ID" value="Kaladp0098s0202.1.v1.1"/>
    <property type="gene ID" value="Kaladp0098s0202.v1.1"/>
</dbReference>
<reference evidence="2" key="1">
    <citation type="submission" date="2021-01" db="UniProtKB">
        <authorList>
            <consortium name="EnsemblPlants"/>
        </authorList>
    </citation>
    <scope>IDENTIFICATION</scope>
</reference>
<proteinExistence type="predicted"/>
<evidence type="ECO:0000256" key="1">
    <source>
        <dbReference type="SAM" id="Phobius"/>
    </source>
</evidence>
<dbReference type="AlphaFoldDB" id="A0A7N0V5F8"/>
<dbReference type="PANTHER" id="PTHR35755">
    <property type="entry name" value="PROTEIN, PUTATIVE-RELATED"/>
    <property type="match status" value="1"/>
</dbReference>
<dbReference type="EnsemblPlants" id="Kaladp0098s0202.1.v1.1">
    <property type="protein sequence ID" value="Kaladp0098s0202.1.v1.1"/>
    <property type="gene ID" value="Kaladp0098s0202.v1.1"/>
</dbReference>
<dbReference type="Gramene" id="Kaladp0098s0202.3.v1.1">
    <property type="protein sequence ID" value="Kaladp0098s0202.3.v1.1"/>
    <property type="gene ID" value="Kaladp0098s0202.v1.1"/>
</dbReference>
<accession>A0A7N0V5F8</accession>
<keyword evidence="1" id="KW-0472">Membrane</keyword>
<dbReference type="Gramene" id="Kaladp0098s0202.2.v1.1">
    <property type="protein sequence ID" value="Kaladp0098s0202.2.v1.1"/>
    <property type="gene ID" value="Kaladp0098s0202.v1.1"/>
</dbReference>
<evidence type="ECO:0000313" key="3">
    <source>
        <dbReference type="Proteomes" id="UP000594263"/>
    </source>
</evidence>
<keyword evidence="1" id="KW-0812">Transmembrane</keyword>
<dbReference type="Proteomes" id="UP000594263">
    <property type="component" value="Unplaced"/>
</dbReference>
<keyword evidence="3" id="KW-1185">Reference proteome</keyword>